<feature type="compositionally biased region" description="Low complexity" evidence="2">
    <location>
        <begin position="7"/>
        <end position="28"/>
    </location>
</feature>
<dbReference type="OrthoDB" id="16729at2759"/>
<dbReference type="VEuPathDB" id="ToxoDB:ETH_00003060"/>
<dbReference type="VEuPathDB" id="ToxoDB:ETH2_1476800"/>
<dbReference type="RefSeq" id="XP_013231455.1">
    <property type="nucleotide sequence ID" value="XM_013376001.1"/>
</dbReference>
<dbReference type="InterPro" id="IPR009991">
    <property type="entry name" value="DCTN3"/>
</dbReference>
<protein>
    <submittedName>
        <fullName evidence="3">Uncharacterized protein</fullName>
    </submittedName>
</protein>
<reference evidence="3" key="1">
    <citation type="submission" date="2013-10" db="EMBL/GenBank/DDBJ databases">
        <title>Genomic analysis of the causative agents of coccidiosis in chickens.</title>
        <authorList>
            <person name="Reid A.J."/>
            <person name="Blake D."/>
            <person name="Billington K."/>
            <person name="Browne H."/>
            <person name="Dunn M."/>
            <person name="Hung S."/>
            <person name="Kawahara F."/>
            <person name="Miranda-Saavedra D."/>
            <person name="Mourier T."/>
            <person name="Nagra H."/>
            <person name="Otto T.D."/>
            <person name="Rawlings N."/>
            <person name="Sanchez A."/>
            <person name="Sanders M."/>
            <person name="Subramaniam C."/>
            <person name="Tay Y."/>
            <person name="Dear P."/>
            <person name="Doerig C."/>
            <person name="Gruber A."/>
            <person name="Parkinson J."/>
            <person name="Shirley M."/>
            <person name="Wan K.L."/>
            <person name="Berriman M."/>
            <person name="Tomley F."/>
            <person name="Pain A."/>
        </authorList>
    </citation>
    <scope>NUCLEOTIDE SEQUENCE [LARGE SCALE GENOMIC DNA]</scope>
    <source>
        <strain evidence="3">Houghton</strain>
    </source>
</reference>
<gene>
    <name evidence="3" type="ORF">ETH_00003060</name>
</gene>
<evidence type="ECO:0000313" key="4">
    <source>
        <dbReference type="Proteomes" id="UP000030747"/>
    </source>
</evidence>
<keyword evidence="4" id="KW-1185">Reference proteome</keyword>
<accession>U6KYX5</accession>
<proteinExistence type="predicted"/>
<dbReference type="Pfam" id="PF07426">
    <property type="entry name" value="Dynactin_p22"/>
    <property type="match status" value="1"/>
</dbReference>
<keyword evidence="1" id="KW-0175">Coiled coil</keyword>
<feature type="compositionally biased region" description="Low complexity" evidence="2">
    <location>
        <begin position="62"/>
        <end position="74"/>
    </location>
</feature>
<dbReference type="Proteomes" id="UP000030747">
    <property type="component" value="Unassembled WGS sequence"/>
</dbReference>
<feature type="compositionally biased region" description="Low complexity" evidence="2">
    <location>
        <begin position="83"/>
        <end position="118"/>
    </location>
</feature>
<dbReference type="GO" id="GO:0005869">
    <property type="term" value="C:dynactin complex"/>
    <property type="evidence" value="ECO:0007669"/>
    <property type="project" value="InterPro"/>
</dbReference>
<feature type="compositionally biased region" description="Low complexity" evidence="2">
    <location>
        <begin position="45"/>
        <end position="54"/>
    </location>
</feature>
<dbReference type="EMBL" id="HG675242">
    <property type="protein sequence ID" value="CDJ40705.1"/>
    <property type="molecule type" value="Genomic_DNA"/>
</dbReference>
<sequence length="291" mass="33398">MAGESPESAAAAAAEQQQQQEQQQQEQEQQQHQEQEQQEPEQQEQEQQAQQQQEPAEEEQQKQQQQEQEQSEQQQQHEEQQHEAPQPAQQAQVQQQQQQQQQQQSEAPAQPQQQQQQQLQQQDQQQQQLLLLLQQQERETLTNEQGRIILDEIERRIALCEAATDSELKVWLEGGPLSAARLLLTLRAKRDLVLQQEQQLLSTAAQLRTLESLQELVNPPCLSELEDYKRRMQSLEAKGNALAAAVLKLENKITELAALYNTTMNMVSSVMQEWHLVLSEAEAGTETGPQD</sequence>
<dbReference type="GeneID" id="25249825"/>
<evidence type="ECO:0000256" key="1">
    <source>
        <dbReference type="SAM" id="Coils"/>
    </source>
</evidence>
<evidence type="ECO:0000313" key="3">
    <source>
        <dbReference type="EMBL" id="CDJ40705.1"/>
    </source>
</evidence>
<evidence type="ECO:0000256" key="2">
    <source>
        <dbReference type="SAM" id="MobiDB-lite"/>
    </source>
</evidence>
<name>U6KYX5_EIMTE</name>
<feature type="region of interest" description="Disordered" evidence="2">
    <location>
        <begin position="1"/>
        <end position="118"/>
    </location>
</feature>
<dbReference type="AlphaFoldDB" id="U6KYX5"/>
<organism evidence="3 4">
    <name type="scientific">Eimeria tenella</name>
    <name type="common">Coccidian parasite</name>
    <dbReference type="NCBI Taxonomy" id="5802"/>
    <lineage>
        <taxon>Eukaryota</taxon>
        <taxon>Sar</taxon>
        <taxon>Alveolata</taxon>
        <taxon>Apicomplexa</taxon>
        <taxon>Conoidasida</taxon>
        <taxon>Coccidia</taxon>
        <taxon>Eucoccidiorida</taxon>
        <taxon>Eimeriorina</taxon>
        <taxon>Eimeriidae</taxon>
        <taxon>Eimeria</taxon>
    </lineage>
</organism>
<dbReference type="GO" id="GO:0061640">
    <property type="term" value="P:cytoskeleton-dependent cytokinesis"/>
    <property type="evidence" value="ECO:0007669"/>
    <property type="project" value="InterPro"/>
</dbReference>
<reference evidence="3" key="2">
    <citation type="submission" date="2013-10" db="EMBL/GenBank/DDBJ databases">
        <authorList>
            <person name="Aslett M."/>
        </authorList>
    </citation>
    <scope>NUCLEOTIDE SEQUENCE [LARGE SCALE GENOMIC DNA]</scope>
    <source>
        <strain evidence="3">Houghton</strain>
    </source>
</reference>
<feature type="coiled-coil region" evidence="1">
    <location>
        <begin position="225"/>
        <end position="252"/>
    </location>
</feature>